<accession>I4C302</accession>
<dbReference type="Pfam" id="PF13240">
    <property type="entry name" value="Zn_Ribbon_1"/>
    <property type="match status" value="1"/>
</dbReference>
<protein>
    <recommendedName>
        <fullName evidence="2">Zinc-ribbon domain-containing protein</fullName>
    </recommendedName>
</protein>
<dbReference type="HOGENOM" id="CLU_536108_0_0_7"/>
<dbReference type="Gene3D" id="1.10.3680.10">
    <property type="entry name" value="TerB-like"/>
    <property type="match status" value="1"/>
</dbReference>
<organism evidence="3 4">
    <name type="scientific">Desulfomonile tiedjei (strain ATCC 49306 / DSM 6799 / DCB-1)</name>
    <dbReference type="NCBI Taxonomy" id="706587"/>
    <lineage>
        <taxon>Bacteria</taxon>
        <taxon>Pseudomonadati</taxon>
        <taxon>Thermodesulfobacteriota</taxon>
        <taxon>Desulfomonilia</taxon>
        <taxon>Desulfomonilales</taxon>
        <taxon>Desulfomonilaceae</taxon>
        <taxon>Desulfomonile</taxon>
    </lineage>
</organism>
<feature type="domain" description="Zinc-ribbon" evidence="2">
    <location>
        <begin position="481"/>
        <end position="502"/>
    </location>
</feature>
<name>I4C302_DESTA</name>
<dbReference type="KEGG" id="dti:Desti_1230"/>
<evidence type="ECO:0000313" key="4">
    <source>
        <dbReference type="Proteomes" id="UP000006055"/>
    </source>
</evidence>
<feature type="region of interest" description="Disordered" evidence="1">
    <location>
        <begin position="365"/>
        <end position="405"/>
    </location>
</feature>
<dbReference type="InterPro" id="IPR026870">
    <property type="entry name" value="Zinc_ribbon_dom"/>
</dbReference>
<dbReference type="SUPFAM" id="SSF158682">
    <property type="entry name" value="TerB-like"/>
    <property type="match status" value="1"/>
</dbReference>
<sequence length="508" mass="55777">MNGRSTRMSTPEAHLELTLMSSRVAGLFEEAFFDRFRRRHLTDSDVLTAIGALISETRVCGGSSVAFGKVIVNEILEFLERDPEFPSGLQLECSLKSLSRMVPSLAPKLAPISIVVESKSFGKLYQATRFTEDLQRRADIFFNPLADILNLTRDMILGDDSRQLPGFEEPTPFDLDLSENPFDLEDEIDVNPVHSGIVKFLIRLSLAEGDLHDAEQRFISSATDKLGEALSRSQMDRMVSEASTESMEQILGVFEHQSAVFKEKLLMAGMLLTASDGRVKSLEKKLLVQAATWLGISRSRYSEIGTEAIRLIKQGSPALGERLTESGKHAGKLLSASLSAPGSQRNGRMLQIPDVQERPVSEIAPATGSLQIASDSNPVKARPEPDRSSPRTRPTISETPPAVKPKPAKMWWCPACNLPQFFQFDECPQCGIIVSKYRGAASRQVNDLSEEMIEIPPAEPSEEEVVPEPVPASHGTPPGRCTACHHPLLETSKFCPMCGTKVCSSDSP</sequence>
<dbReference type="Proteomes" id="UP000006055">
    <property type="component" value="Chromosome"/>
</dbReference>
<gene>
    <name evidence="3" type="ordered locus">Desti_1230</name>
</gene>
<dbReference type="EMBL" id="CP003360">
    <property type="protein sequence ID" value="AFM23943.1"/>
    <property type="molecule type" value="Genomic_DNA"/>
</dbReference>
<evidence type="ECO:0000256" key="1">
    <source>
        <dbReference type="SAM" id="MobiDB-lite"/>
    </source>
</evidence>
<proteinExistence type="predicted"/>
<dbReference type="AlphaFoldDB" id="I4C302"/>
<feature type="compositionally biased region" description="Polar residues" evidence="1">
    <location>
        <begin position="368"/>
        <end position="377"/>
    </location>
</feature>
<dbReference type="PATRIC" id="fig|706587.4.peg.1412"/>
<reference evidence="4" key="1">
    <citation type="submission" date="2012-06" db="EMBL/GenBank/DDBJ databases">
        <title>Complete sequence of chromosome of Desulfomonile tiedjei DSM 6799.</title>
        <authorList>
            <person name="Lucas S."/>
            <person name="Copeland A."/>
            <person name="Lapidus A."/>
            <person name="Glavina del Rio T."/>
            <person name="Dalin E."/>
            <person name="Tice H."/>
            <person name="Bruce D."/>
            <person name="Goodwin L."/>
            <person name="Pitluck S."/>
            <person name="Peters L."/>
            <person name="Ovchinnikova G."/>
            <person name="Zeytun A."/>
            <person name="Lu M."/>
            <person name="Kyrpides N."/>
            <person name="Mavromatis K."/>
            <person name="Ivanova N."/>
            <person name="Brettin T."/>
            <person name="Detter J.C."/>
            <person name="Han C."/>
            <person name="Larimer F."/>
            <person name="Land M."/>
            <person name="Hauser L."/>
            <person name="Markowitz V."/>
            <person name="Cheng J.-F."/>
            <person name="Hugenholtz P."/>
            <person name="Woyke T."/>
            <person name="Wu D."/>
            <person name="Spring S."/>
            <person name="Schroeder M."/>
            <person name="Brambilla E."/>
            <person name="Klenk H.-P."/>
            <person name="Eisen J.A."/>
        </authorList>
    </citation>
    <scope>NUCLEOTIDE SEQUENCE [LARGE SCALE GENOMIC DNA]</scope>
    <source>
        <strain evidence="4">ATCC 49306 / DSM 6799 / DCB-1</strain>
    </source>
</reference>
<evidence type="ECO:0000259" key="2">
    <source>
        <dbReference type="Pfam" id="PF13240"/>
    </source>
</evidence>
<evidence type="ECO:0000313" key="3">
    <source>
        <dbReference type="EMBL" id="AFM23943.1"/>
    </source>
</evidence>
<keyword evidence="4" id="KW-1185">Reference proteome</keyword>
<dbReference type="InterPro" id="IPR029024">
    <property type="entry name" value="TerB-like"/>
</dbReference>